<dbReference type="Proteomes" id="UP000076079">
    <property type="component" value="Chromosome"/>
</dbReference>
<keyword evidence="3" id="KW-1185">Reference proteome</keyword>
<dbReference type="InterPro" id="IPR017799">
    <property type="entry name" value="Tscrpt_reg_PadR_acidobac-type"/>
</dbReference>
<evidence type="ECO:0000259" key="1">
    <source>
        <dbReference type="Pfam" id="PF03551"/>
    </source>
</evidence>
<dbReference type="PANTHER" id="PTHR33169">
    <property type="entry name" value="PADR-FAMILY TRANSCRIPTIONAL REGULATOR"/>
    <property type="match status" value="1"/>
</dbReference>
<dbReference type="KEGG" id="abac:LuPra_00143"/>
<dbReference type="STRING" id="1855912.LuPra_00143"/>
<evidence type="ECO:0000313" key="2">
    <source>
        <dbReference type="EMBL" id="AMY06979.1"/>
    </source>
</evidence>
<name>A0A143PGU2_LUTPR</name>
<dbReference type="InterPro" id="IPR036390">
    <property type="entry name" value="WH_DNA-bd_sf"/>
</dbReference>
<dbReference type="EMBL" id="CP015136">
    <property type="protein sequence ID" value="AMY06979.1"/>
    <property type="molecule type" value="Genomic_DNA"/>
</dbReference>
<dbReference type="InterPro" id="IPR052509">
    <property type="entry name" value="Metal_resp_DNA-bind_regulator"/>
</dbReference>
<dbReference type="AlphaFoldDB" id="A0A143PGU2"/>
<organism evidence="2 3">
    <name type="scientific">Luteitalea pratensis</name>
    <dbReference type="NCBI Taxonomy" id="1855912"/>
    <lineage>
        <taxon>Bacteria</taxon>
        <taxon>Pseudomonadati</taxon>
        <taxon>Acidobacteriota</taxon>
        <taxon>Vicinamibacteria</taxon>
        <taxon>Vicinamibacterales</taxon>
        <taxon>Vicinamibacteraceae</taxon>
        <taxon>Luteitalea</taxon>
    </lineage>
</organism>
<reference evidence="2 3" key="1">
    <citation type="journal article" date="2016" name="Genome Announc.">
        <title>First Complete Genome Sequence of a Subdivision 6 Acidobacterium Strain.</title>
        <authorList>
            <person name="Huang S."/>
            <person name="Vieira S."/>
            <person name="Bunk B."/>
            <person name="Riedel T."/>
            <person name="Sproer C."/>
            <person name="Overmann J."/>
        </authorList>
    </citation>
    <scope>NUCLEOTIDE SEQUENCE [LARGE SCALE GENOMIC DNA]</scope>
    <source>
        <strain evidence="3">DSM 100886 HEG_-6_39</strain>
    </source>
</reference>
<sequence>MTVDPGPGSLVQGTLHMLILKTLTLEPLHGYGIGVRLEQISDGGCRVNGGSLFPALSRLERDGLIRGEWRVTENNRRAKYYHLTPQGRAQLKRETRQWEAQTTAIARILAATPGQV</sequence>
<dbReference type="Gene3D" id="1.10.10.10">
    <property type="entry name" value="Winged helix-like DNA-binding domain superfamily/Winged helix DNA-binding domain"/>
    <property type="match status" value="1"/>
</dbReference>
<feature type="domain" description="Transcription regulator PadR N-terminal" evidence="1">
    <location>
        <begin position="19"/>
        <end position="92"/>
    </location>
</feature>
<dbReference type="Pfam" id="PF03551">
    <property type="entry name" value="PadR"/>
    <property type="match status" value="1"/>
</dbReference>
<protein>
    <submittedName>
        <fullName evidence="2">Lineage-specific thermal regulator protein</fullName>
    </submittedName>
</protein>
<proteinExistence type="predicted"/>
<gene>
    <name evidence="2" type="ORF">LuPra_00143</name>
</gene>
<dbReference type="OrthoDB" id="9808017at2"/>
<reference evidence="3" key="2">
    <citation type="submission" date="2016-04" db="EMBL/GenBank/DDBJ databases">
        <title>First Complete Genome Sequence of a Subdivision 6 Acidobacterium.</title>
        <authorList>
            <person name="Huang S."/>
            <person name="Vieira S."/>
            <person name="Bunk B."/>
            <person name="Riedel T."/>
            <person name="Sproeer C."/>
            <person name="Overmann J."/>
        </authorList>
    </citation>
    <scope>NUCLEOTIDE SEQUENCE [LARGE SCALE GENOMIC DNA]</scope>
    <source>
        <strain evidence="3">DSM 100886 HEG_-6_39</strain>
    </source>
</reference>
<dbReference type="SUPFAM" id="SSF46785">
    <property type="entry name" value="Winged helix' DNA-binding domain"/>
    <property type="match status" value="1"/>
</dbReference>
<accession>A0A143PGU2</accession>
<dbReference type="NCBIfam" id="TIGR03433">
    <property type="entry name" value="padR_acidobact"/>
    <property type="match status" value="1"/>
</dbReference>
<dbReference type="PANTHER" id="PTHR33169:SF14">
    <property type="entry name" value="TRANSCRIPTIONAL REGULATOR RV3488"/>
    <property type="match status" value="1"/>
</dbReference>
<dbReference type="InterPro" id="IPR005149">
    <property type="entry name" value="Tscrpt_reg_PadR_N"/>
</dbReference>
<dbReference type="RefSeq" id="WP_110168990.1">
    <property type="nucleotide sequence ID" value="NZ_CP015136.1"/>
</dbReference>
<dbReference type="InterPro" id="IPR036388">
    <property type="entry name" value="WH-like_DNA-bd_sf"/>
</dbReference>
<evidence type="ECO:0000313" key="3">
    <source>
        <dbReference type="Proteomes" id="UP000076079"/>
    </source>
</evidence>